<evidence type="ECO:0000313" key="1">
    <source>
        <dbReference type="EMBL" id="EET03380.1"/>
    </source>
</evidence>
<dbReference type="EMBL" id="CM000833">
    <property type="protein sequence ID" value="EET03380.1"/>
    <property type="molecule type" value="Genomic_DNA"/>
</dbReference>
<dbReference type="Proteomes" id="UP000001812">
    <property type="component" value="Chromosome II"/>
</dbReference>
<name>A0A0E1VR81_BURPE</name>
<dbReference type="AlphaFoldDB" id="A0A0E1VR81"/>
<gene>
    <name evidence="1" type="ORF">BURPS1710A_A2955</name>
</gene>
<organism evidence="1 2">
    <name type="scientific">Burkholderia pseudomallei 1710a</name>
    <dbReference type="NCBI Taxonomy" id="320371"/>
    <lineage>
        <taxon>Bacteria</taxon>
        <taxon>Pseudomonadati</taxon>
        <taxon>Pseudomonadota</taxon>
        <taxon>Betaproteobacteria</taxon>
        <taxon>Burkholderiales</taxon>
        <taxon>Burkholderiaceae</taxon>
        <taxon>Burkholderia</taxon>
        <taxon>pseudomallei group</taxon>
    </lineage>
</organism>
<evidence type="ECO:0000313" key="2">
    <source>
        <dbReference type="Proteomes" id="UP000001812"/>
    </source>
</evidence>
<reference evidence="2" key="1">
    <citation type="submission" date="2007-08" db="EMBL/GenBank/DDBJ databases">
        <title>Annotation of Burkholderia pseudomallei 1710a.</title>
        <authorList>
            <person name="Harkins D.M."/>
            <person name="DeShazer D."/>
            <person name="Woods D.E."/>
            <person name="Brinkac L.M."/>
            <person name="Brown K.A."/>
            <person name="Hung G.C."/>
            <person name="Tuanyok A."/>
            <person name="Zhang B."/>
            <person name="Nierman W.C."/>
        </authorList>
    </citation>
    <scope>NUCLEOTIDE SEQUENCE [LARGE SCALE GENOMIC DNA]</scope>
    <source>
        <strain evidence="2">1710a</strain>
    </source>
</reference>
<protein>
    <submittedName>
        <fullName evidence="1">Uncharacterized protein</fullName>
    </submittedName>
</protein>
<reference evidence="1 2" key="2">
    <citation type="submission" date="2009-05" db="EMBL/GenBank/DDBJ databases">
        <authorList>
            <person name="Harkins D.M."/>
            <person name="DeShazer D."/>
            <person name="Woods D.E."/>
            <person name="Brinkac L.M."/>
            <person name="Brown K.A."/>
            <person name="Hung G.C."/>
            <person name="Tuanyok A."/>
            <person name="Zhang B."/>
            <person name="Nierman W.C."/>
        </authorList>
    </citation>
    <scope>NUCLEOTIDE SEQUENCE [LARGE SCALE GENOMIC DNA]</scope>
    <source>
        <strain evidence="1 2">1710a</strain>
    </source>
</reference>
<proteinExistence type="predicted"/>
<sequence length="57" mass="5730">MASTRAGRAACACPASDCAAGPPVGAKTAGRHAPHIGVSHIACLIRGTDFPVDFVLR</sequence>
<accession>A0A0E1VR81</accession>
<dbReference type="HOGENOM" id="CLU_2987804_0_0_4"/>